<comment type="caution">
    <text evidence="1">The sequence shown here is derived from an EMBL/GenBank/DDBJ whole genome shotgun (WGS) entry which is preliminary data.</text>
</comment>
<dbReference type="AlphaFoldDB" id="A0A292YQS4"/>
<evidence type="ECO:0000313" key="2">
    <source>
        <dbReference type="Proteomes" id="UP000217785"/>
    </source>
</evidence>
<protein>
    <recommendedName>
        <fullName evidence="3">PilZ domain-containing protein</fullName>
    </recommendedName>
</protein>
<accession>A0A292YQS4</accession>
<sequence length="148" mass="17295">MIGKIKGWIQPQFRFHNVERLEFAKVPESLTIGVLTVDTASKKFYTTWCKTLYISADRLSVLYHKGLSVRIGDLVGLNFQIRLDGRYLDIVTKGRIWRMESWENGCPGKVYSLKFQELKETDRMNLIQYVSAYEFRRRKLALYGCEGS</sequence>
<keyword evidence="2" id="KW-1185">Reference proteome</keyword>
<name>A0A292YQS4_9BACL</name>
<evidence type="ECO:0000313" key="1">
    <source>
        <dbReference type="EMBL" id="GAX91536.1"/>
    </source>
</evidence>
<gene>
    <name evidence="1" type="ORF">EFBL_3226</name>
</gene>
<organism evidence="1 2">
    <name type="scientific">Effusibacillus lacus</name>
    <dbReference type="NCBI Taxonomy" id="1348429"/>
    <lineage>
        <taxon>Bacteria</taxon>
        <taxon>Bacillati</taxon>
        <taxon>Bacillota</taxon>
        <taxon>Bacilli</taxon>
        <taxon>Bacillales</taxon>
        <taxon>Alicyclobacillaceae</taxon>
        <taxon>Effusibacillus</taxon>
    </lineage>
</organism>
<dbReference type="Proteomes" id="UP000217785">
    <property type="component" value="Unassembled WGS sequence"/>
</dbReference>
<proteinExistence type="predicted"/>
<evidence type="ECO:0008006" key="3">
    <source>
        <dbReference type="Google" id="ProtNLM"/>
    </source>
</evidence>
<reference evidence="2" key="1">
    <citation type="submission" date="2017-07" db="EMBL/GenBank/DDBJ databases">
        <title>Draft genome sequence of Effusibacillus lacus strain skLN1.</title>
        <authorList>
            <person name="Watanabe M."/>
            <person name="Kojima H."/>
            <person name="Fukui M."/>
        </authorList>
    </citation>
    <scope>NUCLEOTIDE SEQUENCE [LARGE SCALE GENOMIC DNA]</scope>
    <source>
        <strain evidence="2">skLN1</strain>
    </source>
</reference>
<dbReference type="EMBL" id="BDUF01000101">
    <property type="protein sequence ID" value="GAX91536.1"/>
    <property type="molecule type" value="Genomic_DNA"/>
</dbReference>